<reference evidence="2" key="1">
    <citation type="submission" date="2017-10" db="EMBL/GenBank/DDBJ databases">
        <title>Rapid genome shrinkage in a self-fertile nematode reveals novel sperm competition proteins.</title>
        <authorList>
            <person name="Yin D."/>
            <person name="Schwarz E.M."/>
            <person name="Thomas C.G."/>
            <person name="Felde R.L."/>
            <person name="Korf I.F."/>
            <person name="Cutter A.D."/>
            <person name="Schartner C.M."/>
            <person name="Ralston E.J."/>
            <person name="Meyer B.J."/>
            <person name="Haag E.S."/>
        </authorList>
    </citation>
    <scope>NUCLEOTIDE SEQUENCE [LARGE SCALE GENOMIC DNA]</scope>
    <source>
        <strain evidence="2">JU1422</strain>
    </source>
</reference>
<dbReference type="EMBL" id="PDUG01000001">
    <property type="protein sequence ID" value="PIC53947.1"/>
    <property type="molecule type" value="Genomic_DNA"/>
</dbReference>
<comment type="caution">
    <text evidence="1">The sequence shown here is derived from an EMBL/GenBank/DDBJ whole genome shotgun (WGS) entry which is preliminary data.</text>
</comment>
<dbReference type="Proteomes" id="UP000230233">
    <property type="component" value="Chromosome I"/>
</dbReference>
<keyword evidence="2" id="KW-1185">Reference proteome</keyword>
<evidence type="ECO:0000313" key="2">
    <source>
        <dbReference type="Proteomes" id="UP000230233"/>
    </source>
</evidence>
<dbReference type="AlphaFoldDB" id="A0A2G5VQN6"/>
<evidence type="ECO:0000313" key="1">
    <source>
        <dbReference type="EMBL" id="PIC53947.1"/>
    </source>
</evidence>
<proteinExistence type="predicted"/>
<sequence length="815" mass="95072">MNQFFRICFSKKLKVEKSNQFENFSQKERLKMRGIPTLLLLFGLSTVRAEESIIDRLVANQATNAEQRTVLESVATILSRSPKQHYKYELVKIIGKSLRNPTNIGGNVSEKAIDNIREVFKNSENPKNVLEFLEICMDYLKKSNKNEALKLNFIDRCVEKLEGNLNFEDIKTLIETGHWILPTETSNYLGIQILQAPPPIIDRMIENEADLLEKRLILFELKTIMNFVVKSSSYKWTLYTIIRKNHTYGNPDSVGGPISMQAVRNIQNALQMSENPKAFLEFLDICMDFLRSPATTNPPKLMVLHEAVFIVGKGYGIEEVKKSLMDEPSNILESIFEALGIPERKDTTLSDSSTCPTTVVSESAALTESHTDSPIVTPSLPTARDQFIDKMNNYVREHPILLSDAFLKLFEIPTKNVQRDIWLITEFYSMEILWNKLKENRDVSKPDENTLRMLTEINQLDLDFLIDFFKFSKEMNVSETVDFYKEIWPNENFGIEELNYYYVEGARKRVHQNLREIRDGLFNTIYPKPMMDALIEFVDLYWLMLNHHRQKMVVIMTVSSGKCNDSLYDYMTPILVEKIQKTLRSYDATFKGFSCYHSKFQEIQDPNKIQNYVKEHPILSSDAFLKLFEMDTISLRAYFSLLHACEVESVRRDLFRVGFQSHSSKPDENILRMLLNSKQLDLDFLIDFFKIFKDMNGSQTADDYKKIWSNVNIGNEELDKVIENLEIIKIFAINYTIEKINALIEIVSIYWDLEDFGRERLEELMSTPPEECNDKLYKYWWLGYSKRRVQHKMKLFDRAFGGHSCYHSEYSKSHP</sequence>
<gene>
    <name evidence="1" type="primary">Cnig_chr_I.g3414</name>
    <name evidence="1" type="ORF">B9Z55_003414</name>
</gene>
<dbReference type="OrthoDB" id="5883600at2759"/>
<organism evidence="1 2">
    <name type="scientific">Caenorhabditis nigoni</name>
    <dbReference type="NCBI Taxonomy" id="1611254"/>
    <lineage>
        <taxon>Eukaryota</taxon>
        <taxon>Metazoa</taxon>
        <taxon>Ecdysozoa</taxon>
        <taxon>Nematoda</taxon>
        <taxon>Chromadorea</taxon>
        <taxon>Rhabditida</taxon>
        <taxon>Rhabditina</taxon>
        <taxon>Rhabditomorpha</taxon>
        <taxon>Rhabditoidea</taxon>
        <taxon>Rhabditidae</taxon>
        <taxon>Peloderinae</taxon>
        <taxon>Caenorhabditis</taxon>
    </lineage>
</organism>
<accession>A0A2G5VQN6</accession>
<name>A0A2G5VQN6_9PELO</name>
<protein>
    <submittedName>
        <fullName evidence="1">Uncharacterized protein</fullName>
    </submittedName>
</protein>